<evidence type="ECO:0000256" key="4">
    <source>
        <dbReference type="ARBA" id="ARBA00024195"/>
    </source>
</evidence>
<dbReference type="KEGG" id="pxu:106119432"/>
<evidence type="ECO:0000256" key="5">
    <source>
        <dbReference type="RuleBase" id="RU363034"/>
    </source>
</evidence>
<accession>A0AAJ6ZCS2</accession>
<dbReference type="InterPro" id="IPR033116">
    <property type="entry name" value="TRYPSIN_SER"/>
</dbReference>
<evidence type="ECO:0000313" key="9">
    <source>
        <dbReference type="RefSeq" id="XP_013169859.1"/>
    </source>
</evidence>
<comment type="similarity">
    <text evidence="4">Belongs to the peptidase S1 family. CLIP subfamily.</text>
</comment>
<evidence type="ECO:0000256" key="3">
    <source>
        <dbReference type="ARBA" id="ARBA00023180"/>
    </source>
</evidence>
<dbReference type="PANTHER" id="PTHR24252:SF7">
    <property type="entry name" value="HYALIN"/>
    <property type="match status" value="1"/>
</dbReference>
<evidence type="ECO:0000256" key="1">
    <source>
        <dbReference type="ARBA" id="ARBA00022729"/>
    </source>
</evidence>
<dbReference type="CDD" id="cd00190">
    <property type="entry name" value="Tryp_SPc"/>
    <property type="match status" value="1"/>
</dbReference>
<dbReference type="FunFam" id="2.40.10.10:FF:000002">
    <property type="entry name" value="Transmembrane protease serine"/>
    <property type="match status" value="1"/>
</dbReference>
<reference evidence="9" key="1">
    <citation type="submission" date="2025-08" db="UniProtKB">
        <authorList>
            <consortium name="RefSeq"/>
        </authorList>
    </citation>
    <scope>IDENTIFICATION</scope>
</reference>
<dbReference type="AlphaFoldDB" id="A0AAJ6ZCS2"/>
<dbReference type="InterPro" id="IPR018114">
    <property type="entry name" value="TRYPSIN_HIS"/>
</dbReference>
<evidence type="ECO:0000256" key="2">
    <source>
        <dbReference type="ARBA" id="ARBA00023157"/>
    </source>
</evidence>
<evidence type="ECO:0000259" key="8">
    <source>
        <dbReference type="PROSITE" id="PS50240"/>
    </source>
</evidence>
<feature type="domain" description="Peptidase S1" evidence="8">
    <location>
        <begin position="115"/>
        <end position="375"/>
    </location>
</feature>
<dbReference type="PROSITE" id="PS50240">
    <property type="entry name" value="TRYPSIN_DOM"/>
    <property type="match status" value="1"/>
</dbReference>
<keyword evidence="1 7" id="KW-0732">Signal</keyword>
<name>A0AAJ6ZCS2_PAPXU</name>
<dbReference type="PROSITE" id="PS00135">
    <property type="entry name" value="TRYPSIN_SER"/>
    <property type="match status" value="1"/>
</dbReference>
<gene>
    <name evidence="9" type="primary">LOC106119432</name>
</gene>
<dbReference type="InterPro" id="IPR001314">
    <property type="entry name" value="Peptidase_S1A"/>
</dbReference>
<dbReference type="InterPro" id="IPR009003">
    <property type="entry name" value="Peptidase_S1_PA"/>
</dbReference>
<protein>
    <submittedName>
        <fullName evidence="9">Venom protease-like</fullName>
    </submittedName>
</protein>
<dbReference type="SUPFAM" id="SSF50494">
    <property type="entry name" value="Trypsin-like serine proteases"/>
    <property type="match status" value="1"/>
</dbReference>
<dbReference type="Pfam" id="PF00089">
    <property type="entry name" value="Trypsin"/>
    <property type="match status" value="1"/>
</dbReference>
<sequence length="379" mass="42338">MKCFKEFLTFLFTASLIITVEGIRPQDDLNELKPISRSKRNGASAADKNTTNDTNNPCLYKKIEKPVFEIPGRRISDAKCYEYLWEIENRQEYNKKLRECFQYQYERSPVKPHFAIGGRITEPGEFPHMGAVGWKSSTGTWIFKCGSSLISSKFMLTAAHCSKVSPRDSTVANQVPEIVRLGDKNIIDRFSNGLDPVDVRIKKIINHPLYKPPKKYYDIAIIELVRDVSFDKYVQPACLWPRYDTSPLGTKATLTGWGVIETARLLTSPELQAAEVDILNSDVCDSFLKPSCTRLWCGMNETQLCAGKLAGGVDACQGDSGGPLQVKIDLPSNSEGAIHYVIGVTSFGIGCARANTPGVYTRVSSFIDWIEDVVWRGKN</sequence>
<evidence type="ECO:0000256" key="6">
    <source>
        <dbReference type="SAM" id="MobiDB-lite"/>
    </source>
</evidence>
<dbReference type="SMART" id="SM00020">
    <property type="entry name" value="Tryp_SPc"/>
    <property type="match status" value="1"/>
</dbReference>
<feature type="signal peptide" evidence="7">
    <location>
        <begin position="1"/>
        <end position="22"/>
    </location>
</feature>
<dbReference type="Proteomes" id="UP000694872">
    <property type="component" value="Unplaced"/>
</dbReference>
<dbReference type="PROSITE" id="PS00134">
    <property type="entry name" value="TRYPSIN_HIS"/>
    <property type="match status" value="1"/>
</dbReference>
<keyword evidence="5" id="KW-0645">Protease</keyword>
<keyword evidence="5" id="KW-0720">Serine protease</keyword>
<dbReference type="PRINTS" id="PR00722">
    <property type="entry name" value="CHYMOTRYPSIN"/>
</dbReference>
<keyword evidence="2" id="KW-1015">Disulfide bond</keyword>
<dbReference type="PANTHER" id="PTHR24252">
    <property type="entry name" value="ACROSIN-RELATED"/>
    <property type="match status" value="1"/>
</dbReference>
<dbReference type="RefSeq" id="XP_013169859.1">
    <property type="nucleotide sequence ID" value="XM_013314405.1"/>
</dbReference>
<dbReference type="InterPro" id="IPR001254">
    <property type="entry name" value="Trypsin_dom"/>
</dbReference>
<proteinExistence type="inferred from homology"/>
<dbReference type="InterPro" id="IPR043504">
    <property type="entry name" value="Peptidase_S1_PA_chymotrypsin"/>
</dbReference>
<evidence type="ECO:0000256" key="7">
    <source>
        <dbReference type="SAM" id="SignalP"/>
    </source>
</evidence>
<dbReference type="FunFam" id="2.40.10.10:FF:000028">
    <property type="entry name" value="Serine protease easter"/>
    <property type="match status" value="1"/>
</dbReference>
<feature type="chain" id="PRO_5042558324" evidence="7">
    <location>
        <begin position="23"/>
        <end position="379"/>
    </location>
</feature>
<keyword evidence="3" id="KW-0325">Glycoprotein</keyword>
<dbReference type="GO" id="GO:0004252">
    <property type="term" value="F:serine-type endopeptidase activity"/>
    <property type="evidence" value="ECO:0007669"/>
    <property type="project" value="InterPro"/>
</dbReference>
<dbReference type="Gene3D" id="2.40.10.10">
    <property type="entry name" value="Trypsin-like serine proteases"/>
    <property type="match status" value="1"/>
</dbReference>
<organism evidence="9">
    <name type="scientific">Papilio xuthus</name>
    <name type="common">Asian swallowtail butterfly</name>
    <dbReference type="NCBI Taxonomy" id="66420"/>
    <lineage>
        <taxon>Eukaryota</taxon>
        <taxon>Metazoa</taxon>
        <taxon>Ecdysozoa</taxon>
        <taxon>Arthropoda</taxon>
        <taxon>Hexapoda</taxon>
        <taxon>Insecta</taxon>
        <taxon>Pterygota</taxon>
        <taxon>Neoptera</taxon>
        <taxon>Endopterygota</taxon>
        <taxon>Lepidoptera</taxon>
        <taxon>Glossata</taxon>
        <taxon>Ditrysia</taxon>
        <taxon>Papilionoidea</taxon>
        <taxon>Papilionidae</taxon>
        <taxon>Papilioninae</taxon>
        <taxon>Papilio</taxon>
    </lineage>
</organism>
<dbReference type="GO" id="GO:0006508">
    <property type="term" value="P:proteolysis"/>
    <property type="evidence" value="ECO:0007669"/>
    <property type="project" value="UniProtKB-KW"/>
</dbReference>
<keyword evidence="5" id="KW-0378">Hydrolase</keyword>
<feature type="region of interest" description="Disordered" evidence="6">
    <location>
        <begin position="31"/>
        <end position="51"/>
    </location>
</feature>